<comment type="caution">
    <text evidence="2">The sequence shown here is derived from an EMBL/GenBank/DDBJ whole genome shotgun (WGS) entry which is preliminary data.</text>
</comment>
<keyword evidence="3" id="KW-1185">Reference proteome</keyword>
<organism evidence="2 3">
    <name type="scientific">Mucilaginibacter glaciei</name>
    <dbReference type="NCBI Taxonomy" id="2772109"/>
    <lineage>
        <taxon>Bacteria</taxon>
        <taxon>Pseudomonadati</taxon>
        <taxon>Bacteroidota</taxon>
        <taxon>Sphingobacteriia</taxon>
        <taxon>Sphingobacteriales</taxon>
        <taxon>Sphingobacteriaceae</taxon>
        <taxon>Mucilaginibacter</taxon>
    </lineage>
</organism>
<reference evidence="2" key="1">
    <citation type="submission" date="2020-09" db="EMBL/GenBank/DDBJ databases">
        <title>Novel species of Mucilaginibacter isolated from a glacier on the Tibetan Plateau.</title>
        <authorList>
            <person name="Liu Q."/>
            <person name="Xin Y.-H."/>
        </authorList>
    </citation>
    <scope>NUCLEOTIDE SEQUENCE</scope>
    <source>
        <strain evidence="2">ZB1P21</strain>
    </source>
</reference>
<protein>
    <submittedName>
        <fullName evidence="2">Alpha/beta hydrolase</fullName>
    </submittedName>
</protein>
<gene>
    <name evidence="2" type="ORF">IDJ76_03275</name>
</gene>
<keyword evidence="2" id="KW-0378">Hydrolase</keyword>
<dbReference type="SUPFAM" id="SSF53474">
    <property type="entry name" value="alpha/beta-Hydrolases"/>
    <property type="match status" value="1"/>
</dbReference>
<feature type="domain" description="AB hydrolase-1" evidence="1">
    <location>
        <begin position="5"/>
        <end position="209"/>
    </location>
</feature>
<name>A0A926S4U5_9SPHI</name>
<dbReference type="EMBL" id="JACWMX010000001">
    <property type="protein sequence ID" value="MBD1392111.1"/>
    <property type="molecule type" value="Genomic_DNA"/>
</dbReference>
<proteinExistence type="predicted"/>
<dbReference type="Proteomes" id="UP000619078">
    <property type="component" value="Unassembled WGS sequence"/>
</dbReference>
<dbReference type="RefSeq" id="WP_191160671.1">
    <property type="nucleotide sequence ID" value="NZ_JACWMX010000001.1"/>
</dbReference>
<sequence>MTKVYLISGLGADKRLFKNIILPQGFEIVAVDWLLPDIKSTLSDYSQLIINQYRIDFGAVVIGVSLGGIIATEIAKRVRLKAVILISSIKTESEVPKYFKFFKNVPVYTAIPDQLMTHVGFLIKPIFGKMNTEDLNLFKSMLRESSPIFMKWAMKAILNWRNDTVPANLFHLIGDKDLVFPYKNIKEPTAIVKGGTHIMVFDRADEINRLLAGILNNETA</sequence>
<dbReference type="AlphaFoldDB" id="A0A926S4U5"/>
<dbReference type="InterPro" id="IPR029058">
    <property type="entry name" value="AB_hydrolase_fold"/>
</dbReference>
<evidence type="ECO:0000313" key="3">
    <source>
        <dbReference type="Proteomes" id="UP000619078"/>
    </source>
</evidence>
<accession>A0A926S4U5</accession>
<evidence type="ECO:0000313" key="2">
    <source>
        <dbReference type="EMBL" id="MBD1392111.1"/>
    </source>
</evidence>
<dbReference type="Gene3D" id="3.40.50.1820">
    <property type="entry name" value="alpha/beta hydrolase"/>
    <property type="match status" value="1"/>
</dbReference>
<dbReference type="InterPro" id="IPR000073">
    <property type="entry name" value="AB_hydrolase_1"/>
</dbReference>
<evidence type="ECO:0000259" key="1">
    <source>
        <dbReference type="Pfam" id="PF12697"/>
    </source>
</evidence>
<dbReference type="GO" id="GO:0016787">
    <property type="term" value="F:hydrolase activity"/>
    <property type="evidence" value="ECO:0007669"/>
    <property type="project" value="UniProtKB-KW"/>
</dbReference>
<dbReference type="Pfam" id="PF12697">
    <property type="entry name" value="Abhydrolase_6"/>
    <property type="match status" value="1"/>
</dbReference>